<feature type="transmembrane region" description="Helical" evidence="1">
    <location>
        <begin position="115"/>
        <end position="135"/>
    </location>
</feature>
<dbReference type="InterPro" id="IPR052901">
    <property type="entry name" value="Bact_TGase-like"/>
</dbReference>
<feature type="transmembrane region" description="Helical" evidence="1">
    <location>
        <begin position="633"/>
        <end position="653"/>
    </location>
</feature>
<dbReference type="InterPro" id="IPR038765">
    <property type="entry name" value="Papain-like_cys_pep_sf"/>
</dbReference>
<organism evidence="3 4">
    <name type="scientific">Natranaerovirga pectinivora</name>
    <dbReference type="NCBI Taxonomy" id="682400"/>
    <lineage>
        <taxon>Bacteria</taxon>
        <taxon>Bacillati</taxon>
        <taxon>Bacillota</taxon>
        <taxon>Clostridia</taxon>
        <taxon>Lachnospirales</taxon>
        <taxon>Natranaerovirgaceae</taxon>
        <taxon>Natranaerovirga</taxon>
    </lineage>
</organism>
<dbReference type="OrthoDB" id="9804872at2"/>
<keyword evidence="1" id="KW-0472">Membrane</keyword>
<dbReference type="PANTHER" id="PTHR42736:SF1">
    <property type="entry name" value="PROTEIN-GLUTAMINE GAMMA-GLUTAMYLTRANSFERASE"/>
    <property type="match status" value="1"/>
</dbReference>
<evidence type="ECO:0000256" key="1">
    <source>
        <dbReference type="SAM" id="Phobius"/>
    </source>
</evidence>
<dbReference type="AlphaFoldDB" id="A0A4V2V0J8"/>
<comment type="caution">
    <text evidence="3">The sequence shown here is derived from an EMBL/GenBank/DDBJ whole genome shotgun (WGS) entry which is preliminary data.</text>
</comment>
<feature type="domain" description="Transglutaminase-like" evidence="2">
    <location>
        <begin position="521"/>
        <end position="598"/>
    </location>
</feature>
<feature type="transmembrane region" description="Helical" evidence="1">
    <location>
        <begin position="147"/>
        <end position="167"/>
    </location>
</feature>
<reference evidence="3 4" key="1">
    <citation type="submission" date="2019-03" db="EMBL/GenBank/DDBJ databases">
        <title>Genomic Encyclopedia of Type Strains, Phase IV (KMG-IV): sequencing the most valuable type-strain genomes for metagenomic binning, comparative biology and taxonomic classification.</title>
        <authorList>
            <person name="Goeker M."/>
        </authorList>
    </citation>
    <scope>NUCLEOTIDE SEQUENCE [LARGE SCALE GENOMIC DNA]</scope>
    <source>
        <strain evidence="3 4">DSM 24629</strain>
    </source>
</reference>
<keyword evidence="1" id="KW-1133">Transmembrane helix</keyword>
<accession>A0A4V2V0J8</accession>
<proteinExistence type="predicted"/>
<dbReference type="RefSeq" id="WP_132249060.1">
    <property type="nucleotide sequence ID" value="NZ_SMAL01000001.1"/>
</dbReference>
<feature type="transmembrane region" description="Helical" evidence="1">
    <location>
        <begin position="173"/>
        <end position="190"/>
    </location>
</feature>
<keyword evidence="4" id="KW-1185">Reference proteome</keyword>
<feature type="transmembrane region" description="Helical" evidence="1">
    <location>
        <begin position="202"/>
        <end position="224"/>
    </location>
</feature>
<feature type="transmembrane region" description="Helical" evidence="1">
    <location>
        <begin position="38"/>
        <end position="60"/>
    </location>
</feature>
<evidence type="ECO:0000259" key="2">
    <source>
        <dbReference type="SMART" id="SM00460"/>
    </source>
</evidence>
<dbReference type="Pfam" id="PF01841">
    <property type="entry name" value="Transglut_core"/>
    <property type="match status" value="1"/>
</dbReference>
<dbReference type="EMBL" id="SMAL01000001">
    <property type="protein sequence ID" value="TCT16719.1"/>
    <property type="molecule type" value="Genomic_DNA"/>
</dbReference>
<keyword evidence="1" id="KW-0812">Transmembrane</keyword>
<dbReference type="SUPFAM" id="SSF54001">
    <property type="entry name" value="Cysteine proteinases"/>
    <property type="match status" value="1"/>
</dbReference>
<feature type="transmembrane region" description="Helical" evidence="1">
    <location>
        <begin position="12"/>
        <end position="32"/>
    </location>
</feature>
<dbReference type="SMART" id="SM00460">
    <property type="entry name" value="TGc"/>
    <property type="match status" value="1"/>
</dbReference>
<dbReference type="Gene3D" id="3.10.620.30">
    <property type="match status" value="1"/>
</dbReference>
<gene>
    <name evidence="3" type="ORF">EDC18_10114</name>
</gene>
<dbReference type="Proteomes" id="UP000294902">
    <property type="component" value="Unassembled WGS sequence"/>
</dbReference>
<evidence type="ECO:0000313" key="3">
    <source>
        <dbReference type="EMBL" id="TCT16719.1"/>
    </source>
</evidence>
<dbReference type="PANTHER" id="PTHR42736">
    <property type="entry name" value="PROTEIN-GLUTAMINE GAMMA-GLUTAMYLTRANSFERASE"/>
    <property type="match status" value="1"/>
</dbReference>
<evidence type="ECO:0000313" key="4">
    <source>
        <dbReference type="Proteomes" id="UP000294902"/>
    </source>
</evidence>
<feature type="transmembrane region" description="Helical" evidence="1">
    <location>
        <begin position="67"/>
        <end position="86"/>
    </location>
</feature>
<sequence length="769" mass="91281">MCLEERKNNKKKISYGIVNWILALAIIFPTVYGFVLAFGYSLTTSQVLFISILGFLIINLLGKNFKVFIIGIVLLSIILLISYYIINDLLQVIDINKRLIKYYHEIYISLKGLEYISLEVEIAITFFVTLVNGFVINRIWVKRNDYIKIIVIYLTYFFLLTQIRSFGLYGNRNFLFFIFIMIINYYFYYLKKYDYNTLNKKSIQYLGTALLATSLLVITVTNFYNYLPDPFFIFKEVIGTGIVKDDEDTLKDKSRTHSEYVAFDNKEVDINEIPVFSGQQIAVVKAKHKVYLRGSAFDTFDGRYWINTYEESIKSINEVGKNTFENDELSNVFENILGLTLLNIEKEKDIEATWLINDFFYEDIIRVSNSSIRSNTLFAPLNFREINYHNLYKFDDMIFTKDEILMNNRVIRENFIYYIDTYIPIYSNLEELLRQSEFGLYKRYEEIIPEFFLNKQENVYGMYTQVPNNLDKRIIGLTMNLIENKDNNYDKAKAIERYLKSNYVYTQQPLINDYYDLSYFLFESKEGFCTSFATAMVVMLRSIGIPSRIVSGYVASTIHDLQNPQDNQKIFVVNDNNAHTWVEVYFEGFGWVPFEPTSGFEIQELNGPITDIEKVEYNIPGIDFNFKINYSRLLLVTSIMLVVILSMIHVYFYNKRKKRLNNIELNEIFQEYYKIIYELIKYMGYKKEPQQTINQFATEYNERLKTKKFSYAYISNLYEEIYYGNKVVTEEELESIKMYYNELSKDAWQYGNKVKYFWYLYLGKIIRIK</sequence>
<protein>
    <submittedName>
        <fullName evidence="3">Transglutaminase superfamily protein</fullName>
    </submittedName>
</protein>
<name>A0A4V2V0J8_9FIRM</name>
<dbReference type="InterPro" id="IPR002931">
    <property type="entry name" value="Transglutaminase-like"/>
</dbReference>